<dbReference type="AlphaFoldDB" id="A0A158QJ04"/>
<dbReference type="InterPro" id="IPR039980">
    <property type="entry name" value="MADD"/>
</dbReference>
<evidence type="ECO:0000313" key="4">
    <source>
        <dbReference type="Proteomes" id="UP000278807"/>
    </source>
</evidence>
<feature type="compositionally biased region" description="Polar residues" evidence="1">
    <location>
        <begin position="324"/>
        <end position="335"/>
    </location>
</feature>
<dbReference type="Proteomes" id="UP000278807">
    <property type="component" value="Unassembled WGS sequence"/>
</dbReference>
<gene>
    <name evidence="3" type="ORF">HNAJ_LOCUS10645</name>
</gene>
<reference evidence="5" key="1">
    <citation type="submission" date="2016-04" db="UniProtKB">
        <authorList>
            <consortium name="WormBaseParasite"/>
        </authorList>
    </citation>
    <scope>IDENTIFICATION</scope>
</reference>
<reference evidence="3 4" key="2">
    <citation type="submission" date="2018-11" db="EMBL/GenBank/DDBJ databases">
        <authorList>
            <consortium name="Pathogen Informatics"/>
        </authorList>
    </citation>
    <scope>NUCLEOTIDE SEQUENCE [LARGE SCALE GENOMIC DNA]</scope>
</reference>
<evidence type="ECO:0000256" key="1">
    <source>
        <dbReference type="SAM" id="MobiDB-lite"/>
    </source>
</evidence>
<dbReference type="OrthoDB" id="6282239at2759"/>
<feature type="region of interest" description="Disordered" evidence="1">
    <location>
        <begin position="369"/>
        <end position="407"/>
    </location>
</feature>
<sequence>MLWVKSQVPGGPLKGTSCFANASLFWVCKASVDFVASNLGVVGLTYGDALPKLPDFPTQEKNNLCTQLLKALELMNKGSCLSPGGVVDVITRPQRLGLENPETGGPDSAVISDHPIPVDVDIIDVATRVAMVRFLNSPGILADFTEHTRTLRLFPQPVVTFQYLSFMRSRPAIYPFTQKLAKTQAVEYLSEWCLYPENEVFQRIHAGIFDPQLIGDKPKWFCSELVAIDFKVYDDMDKCLIHLGCCKNRNPWAVENVPLEPWIREKININYLRQIGVLGQASADHNHLVDYREFFVAPRSVNEAIGFAKAIRERARDTGKNDSRSPVNHSSTLQISEDLHDDALSSADSESEGDTDQDDADIWDLKETMNLNSEKPDNPITKDTLENSPSVGSNPENVKPTTNGGVKPLTEVKISNLFRKGSFPWGSKGEDKPTAEVDHRKVDREGDGDEYEDGDIGSHLLNNISGVISGAGTAFSKLLTQPQNIIEKSKQFIQSPKLSRLKDSTNKLITEAKTNMSQEERKSFSISGKEKRKAFNRLTWTSFDEKSSEKQEMLKQLTQTIWSGEKVGLRTKHEVQILMEDERYRNYALVKLLAESHNFHYEPESSVPNVALQDTPIFRHLVWLAKAVICGYERNWVNRGIHGVGSAFLLLELAHTHFWDQSIALEHELKVSKQSCDSTSRTPCRHCVDLIENLPILTAFVLLLASLLKTTATELRRSSLVTTSTGEGLQVPFSRRSSRDQQSEVIMV</sequence>
<evidence type="ECO:0000313" key="5">
    <source>
        <dbReference type="WBParaSite" id="HNAJ_0001065001-mRNA-1"/>
    </source>
</evidence>
<feature type="compositionally biased region" description="Polar residues" evidence="1">
    <location>
        <begin position="386"/>
        <end position="404"/>
    </location>
</feature>
<evidence type="ECO:0000259" key="2">
    <source>
        <dbReference type="SMART" id="SM00801"/>
    </source>
</evidence>
<feature type="domain" description="dDENN" evidence="2">
    <location>
        <begin position="123"/>
        <end position="193"/>
    </location>
</feature>
<dbReference type="PANTHER" id="PTHR13008">
    <property type="entry name" value="MAP-KINASE ACTIVATING DEATH DOMAIN PROTEIN MADD /DENN/AEX-3 C.ELEGANS"/>
    <property type="match status" value="1"/>
</dbReference>
<name>A0A158QJ04_RODNA</name>
<dbReference type="EMBL" id="UZAE01013142">
    <property type="protein sequence ID" value="VDO08432.1"/>
    <property type="molecule type" value="Genomic_DNA"/>
</dbReference>
<dbReference type="STRING" id="102285.A0A158QJ04"/>
<keyword evidence="4" id="KW-1185">Reference proteome</keyword>
<evidence type="ECO:0000313" key="3">
    <source>
        <dbReference type="EMBL" id="VDO08432.1"/>
    </source>
</evidence>
<dbReference type="GO" id="GO:0042981">
    <property type="term" value="P:regulation of apoptotic process"/>
    <property type="evidence" value="ECO:0007669"/>
    <property type="project" value="TreeGrafter"/>
</dbReference>
<dbReference type="WBParaSite" id="HNAJ_0001065001-mRNA-1">
    <property type="protein sequence ID" value="HNAJ_0001065001-mRNA-1"/>
    <property type="gene ID" value="HNAJ_0001065001"/>
</dbReference>
<feature type="region of interest" description="Disordered" evidence="1">
    <location>
        <begin position="316"/>
        <end position="338"/>
    </location>
</feature>
<accession>A0A158QJ04</accession>
<organism evidence="5">
    <name type="scientific">Rodentolepis nana</name>
    <name type="common">Dwarf tapeworm</name>
    <name type="synonym">Hymenolepis nana</name>
    <dbReference type="NCBI Taxonomy" id="102285"/>
    <lineage>
        <taxon>Eukaryota</taxon>
        <taxon>Metazoa</taxon>
        <taxon>Spiralia</taxon>
        <taxon>Lophotrochozoa</taxon>
        <taxon>Platyhelminthes</taxon>
        <taxon>Cestoda</taxon>
        <taxon>Eucestoda</taxon>
        <taxon>Cyclophyllidea</taxon>
        <taxon>Hymenolepididae</taxon>
        <taxon>Rodentolepis</taxon>
    </lineage>
</organism>
<dbReference type="InterPro" id="IPR005112">
    <property type="entry name" value="dDENN_dom"/>
</dbReference>
<dbReference type="PANTHER" id="PTHR13008:SF7">
    <property type="entry name" value="MAP KINASE-ACTIVATING DEATH DOMAIN PROTEIN"/>
    <property type="match status" value="1"/>
</dbReference>
<protein>
    <submittedName>
        <fullName evidence="5">DDENN domain-containing protein</fullName>
    </submittedName>
</protein>
<proteinExistence type="predicted"/>
<dbReference type="GO" id="GO:0032483">
    <property type="term" value="P:regulation of Rab protein signal transduction"/>
    <property type="evidence" value="ECO:0007669"/>
    <property type="project" value="TreeGrafter"/>
</dbReference>
<dbReference type="GO" id="GO:0005085">
    <property type="term" value="F:guanyl-nucleotide exchange factor activity"/>
    <property type="evidence" value="ECO:0007669"/>
    <property type="project" value="TreeGrafter"/>
</dbReference>
<dbReference type="SMART" id="SM00801">
    <property type="entry name" value="dDENN"/>
    <property type="match status" value="1"/>
</dbReference>
<dbReference type="GO" id="GO:0005829">
    <property type="term" value="C:cytosol"/>
    <property type="evidence" value="ECO:0007669"/>
    <property type="project" value="TreeGrafter"/>
</dbReference>